<dbReference type="Pfam" id="PF16963">
    <property type="entry name" value="PelD_GGDEF"/>
    <property type="match status" value="1"/>
</dbReference>
<dbReference type="SUPFAM" id="SSF55781">
    <property type="entry name" value="GAF domain-like"/>
    <property type="match status" value="1"/>
</dbReference>
<keyword evidence="1" id="KW-0472">Membrane</keyword>
<dbReference type="InterPro" id="IPR003018">
    <property type="entry name" value="GAF"/>
</dbReference>
<feature type="transmembrane region" description="Helical" evidence="1">
    <location>
        <begin position="70"/>
        <end position="88"/>
    </location>
</feature>
<feature type="domain" description="PelD GGDEF" evidence="3">
    <location>
        <begin position="346"/>
        <end position="470"/>
    </location>
</feature>
<evidence type="ECO:0000259" key="2">
    <source>
        <dbReference type="Pfam" id="PF13492"/>
    </source>
</evidence>
<feature type="domain" description="GAF" evidence="2">
    <location>
        <begin position="244"/>
        <end position="330"/>
    </location>
</feature>
<sequence>MSEQERNGKKRAHAFKLRHGRTGHEGPRWVELIASERLRNRSVQWVMSETIVVTVLVLGALRLAAPADPLLIGSGFGWIWLVPMICSLRYGLMQGVLSSLGLLAGYYLQALPDQRFPLPFFLGGMAMVLVCGQFGDTWGSKLRHLRTMTDYLNERLGVLTKSHFLLRLSHERLEHDLLSRPASLRDSLSQLRALSFQSEGLNQEPDDKLLLAHARRFIEVAAHSCQLERAQLHVCRDGVPDPVPVAGSGAPFELDCQDILLRYALEHRTLAHVQNKQLAPGIKTDYIAVAPLVDAQDEILGVLVVRHMPFMALSEENLQLLLVLSGYYADGVRHGAVAGLLLSVYPSCPHDFALDFSRLVRLYRTAGITSSLVALTFDKRDIGKTLFDHVQLSRRSLDVQWVIPGEARDAILVLMPLSGESAVEGFLLRIEESMRAQFGVDLESGHVSVNTMPLPVEAPTQGLAAFLRRCQIHV</sequence>
<name>A0A4R7AZE9_9NEIS</name>
<protein>
    <submittedName>
        <fullName evidence="4">GAF domain-containing protein</fullName>
    </submittedName>
</protein>
<dbReference type="InterPro" id="IPR029016">
    <property type="entry name" value="GAF-like_dom_sf"/>
</dbReference>
<dbReference type="InterPro" id="IPR038367">
    <property type="entry name" value="PelD_GGDEF_sf"/>
</dbReference>
<dbReference type="Gene3D" id="3.30.450.40">
    <property type="match status" value="1"/>
</dbReference>
<dbReference type="InterPro" id="IPR031583">
    <property type="entry name" value="PelD_GGDEF"/>
</dbReference>
<gene>
    <name evidence="4" type="ORF">DFP86_113124</name>
</gene>
<dbReference type="RefSeq" id="WP_133682890.1">
    <property type="nucleotide sequence ID" value="NZ_SNZP01000013.1"/>
</dbReference>
<keyword evidence="5" id="KW-1185">Reference proteome</keyword>
<dbReference type="AlphaFoldDB" id="A0A4R7AZE9"/>
<evidence type="ECO:0000313" key="4">
    <source>
        <dbReference type="EMBL" id="TDR73617.1"/>
    </source>
</evidence>
<keyword evidence="1" id="KW-0812">Transmembrane</keyword>
<keyword evidence="1" id="KW-1133">Transmembrane helix</keyword>
<organism evidence="4 5">
    <name type="scientific">Paludibacterium purpuratum</name>
    <dbReference type="NCBI Taxonomy" id="1144873"/>
    <lineage>
        <taxon>Bacteria</taxon>
        <taxon>Pseudomonadati</taxon>
        <taxon>Pseudomonadota</taxon>
        <taxon>Betaproteobacteria</taxon>
        <taxon>Neisseriales</taxon>
        <taxon>Chromobacteriaceae</taxon>
        <taxon>Paludibacterium</taxon>
    </lineage>
</organism>
<dbReference type="Gene3D" id="3.30.70.2880">
    <property type="match status" value="1"/>
</dbReference>
<dbReference type="OrthoDB" id="5442761at2"/>
<dbReference type="Pfam" id="PF13492">
    <property type="entry name" value="GAF_3"/>
    <property type="match status" value="1"/>
</dbReference>
<evidence type="ECO:0000313" key="5">
    <source>
        <dbReference type="Proteomes" id="UP000295611"/>
    </source>
</evidence>
<dbReference type="EMBL" id="SNZP01000013">
    <property type="protein sequence ID" value="TDR73617.1"/>
    <property type="molecule type" value="Genomic_DNA"/>
</dbReference>
<feature type="transmembrane region" description="Helical" evidence="1">
    <location>
        <begin position="118"/>
        <end position="138"/>
    </location>
</feature>
<accession>A0A4R7AZE9</accession>
<evidence type="ECO:0000259" key="3">
    <source>
        <dbReference type="Pfam" id="PF16963"/>
    </source>
</evidence>
<proteinExistence type="predicted"/>
<dbReference type="Proteomes" id="UP000295611">
    <property type="component" value="Unassembled WGS sequence"/>
</dbReference>
<feature type="transmembrane region" description="Helical" evidence="1">
    <location>
        <begin position="45"/>
        <end position="64"/>
    </location>
</feature>
<reference evidence="4 5" key="1">
    <citation type="submission" date="2019-03" db="EMBL/GenBank/DDBJ databases">
        <title>Genomic Encyclopedia of Type Strains, Phase III (KMG-III): the genomes of soil and plant-associated and newly described type strains.</title>
        <authorList>
            <person name="Whitman W."/>
        </authorList>
    </citation>
    <scope>NUCLEOTIDE SEQUENCE [LARGE SCALE GENOMIC DNA]</scope>
    <source>
        <strain evidence="4 5">CECT 8976</strain>
    </source>
</reference>
<evidence type="ECO:0000256" key="1">
    <source>
        <dbReference type="SAM" id="Phobius"/>
    </source>
</evidence>
<comment type="caution">
    <text evidence="4">The sequence shown here is derived from an EMBL/GenBank/DDBJ whole genome shotgun (WGS) entry which is preliminary data.</text>
</comment>